<dbReference type="InterPro" id="IPR052155">
    <property type="entry name" value="Biofilm_reg_signaling"/>
</dbReference>
<feature type="transmembrane region" description="Helical" evidence="1">
    <location>
        <begin position="64"/>
        <end position="86"/>
    </location>
</feature>
<dbReference type="SMART" id="SM00267">
    <property type="entry name" value="GGDEF"/>
    <property type="match status" value="1"/>
</dbReference>
<evidence type="ECO:0000259" key="3">
    <source>
        <dbReference type="PROSITE" id="PS50887"/>
    </source>
</evidence>
<dbReference type="InterPro" id="IPR000160">
    <property type="entry name" value="GGDEF_dom"/>
</dbReference>
<dbReference type="EMBL" id="JAATVY010000039">
    <property type="protein sequence ID" value="NJC73887.1"/>
    <property type="molecule type" value="Genomic_DNA"/>
</dbReference>
<comment type="caution">
    <text evidence="4">The sequence shown here is derived from an EMBL/GenBank/DDBJ whole genome shotgun (WGS) entry which is preliminary data.</text>
</comment>
<dbReference type="CDD" id="cd01949">
    <property type="entry name" value="GGDEF"/>
    <property type="match status" value="1"/>
</dbReference>
<dbReference type="Pfam" id="PF00990">
    <property type="entry name" value="GGDEF"/>
    <property type="match status" value="1"/>
</dbReference>
<reference evidence="4 5" key="1">
    <citation type="submission" date="2020-03" db="EMBL/GenBank/DDBJ databases">
        <title>WGS of the type strain of Planosporangium spp.</title>
        <authorList>
            <person name="Thawai C."/>
        </authorList>
    </citation>
    <scope>NUCLEOTIDE SEQUENCE [LARGE SCALE GENOMIC DNA]</scope>
    <source>
        <strain evidence="4 5">TBRC 5610</strain>
    </source>
</reference>
<dbReference type="Pfam" id="PF00563">
    <property type="entry name" value="EAL"/>
    <property type="match status" value="1"/>
</dbReference>
<feature type="domain" description="EAL" evidence="2">
    <location>
        <begin position="485"/>
        <end position="740"/>
    </location>
</feature>
<dbReference type="Proteomes" id="UP000722989">
    <property type="component" value="Unassembled WGS sequence"/>
</dbReference>
<evidence type="ECO:0000259" key="2">
    <source>
        <dbReference type="PROSITE" id="PS50883"/>
    </source>
</evidence>
<name>A0ABX0Y921_9ACTN</name>
<keyword evidence="1" id="KW-0472">Membrane</keyword>
<evidence type="ECO:0000256" key="1">
    <source>
        <dbReference type="SAM" id="Phobius"/>
    </source>
</evidence>
<keyword evidence="1" id="KW-0812">Transmembrane</keyword>
<evidence type="ECO:0000313" key="4">
    <source>
        <dbReference type="EMBL" id="NJC73887.1"/>
    </source>
</evidence>
<keyword evidence="5" id="KW-1185">Reference proteome</keyword>
<dbReference type="PROSITE" id="PS50883">
    <property type="entry name" value="EAL"/>
    <property type="match status" value="1"/>
</dbReference>
<dbReference type="SUPFAM" id="SSF141868">
    <property type="entry name" value="EAL domain-like"/>
    <property type="match status" value="1"/>
</dbReference>
<dbReference type="InterPro" id="IPR029787">
    <property type="entry name" value="Nucleotide_cyclase"/>
</dbReference>
<dbReference type="SUPFAM" id="SSF55073">
    <property type="entry name" value="Nucleotide cyclase"/>
    <property type="match status" value="1"/>
</dbReference>
<feature type="transmembrane region" description="Helical" evidence="1">
    <location>
        <begin position="12"/>
        <end position="28"/>
    </location>
</feature>
<feature type="transmembrane region" description="Helical" evidence="1">
    <location>
        <begin position="34"/>
        <end position="52"/>
    </location>
</feature>
<feature type="transmembrane region" description="Helical" evidence="1">
    <location>
        <begin position="98"/>
        <end position="115"/>
    </location>
</feature>
<dbReference type="InterPro" id="IPR043128">
    <property type="entry name" value="Rev_trsase/Diguanyl_cyclase"/>
</dbReference>
<dbReference type="PROSITE" id="PS50887">
    <property type="entry name" value="GGDEF"/>
    <property type="match status" value="1"/>
</dbReference>
<feature type="domain" description="GGDEF" evidence="3">
    <location>
        <begin position="345"/>
        <end position="476"/>
    </location>
</feature>
<dbReference type="InterPro" id="IPR001633">
    <property type="entry name" value="EAL_dom"/>
</dbReference>
<dbReference type="SMART" id="SM00052">
    <property type="entry name" value="EAL"/>
    <property type="match status" value="1"/>
</dbReference>
<dbReference type="RefSeq" id="WP_167928795.1">
    <property type="nucleotide sequence ID" value="NZ_JAATVY010000039.1"/>
</dbReference>
<feature type="transmembrane region" description="Helical" evidence="1">
    <location>
        <begin position="158"/>
        <end position="181"/>
    </location>
</feature>
<keyword evidence="1" id="KW-1133">Transmembrane helix</keyword>
<dbReference type="NCBIfam" id="TIGR00254">
    <property type="entry name" value="GGDEF"/>
    <property type="match status" value="1"/>
</dbReference>
<feature type="transmembrane region" description="Helical" evidence="1">
    <location>
        <begin position="127"/>
        <end position="146"/>
    </location>
</feature>
<dbReference type="CDD" id="cd01948">
    <property type="entry name" value="EAL"/>
    <property type="match status" value="1"/>
</dbReference>
<feature type="transmembrane region" description="Helical" evidence="1">
    <location>
        <begin position="286"/>
        <end position="304"/>
    </location>
</feature>
<feature type="transmembrane region" description="Helical" evidence="1">
    <location>
        <begin position="193"/>
        <end position="215"/>
    </location>
</feature>
<protein>
    <submittedName>
        <fullName evidence="4">Bifunctional diguanylate cyclase/phosphodiesterase</fullName>
    </submittedName>
</protein>
<organism evidence="4 5">
    <name type="scientific">Planosporangium thailandense</name>
    <dbReference type="NCBI Taxonomy" id="765197"/>
    <lineage>
        <taxon>Bacteria</taxon>
        <taxon>Bacillati</taxon>
        <taxon>Actinomycetota</taxon>
        <taxon>Actinomycetes</taxon>
        <taxon>Micromonosporales</taxon>
        <taxon>Micromonosporaceae</taxon>
        <taxon>Planosporangium</taxon>
    </lineage>
</organism>
<dbReference type="PANTHER" id="PTHR44757">
    <property type="entry name" value="DIGUANYLATE CYCLASE DGCP"/>
    <property type="match status" value="1"/>
</dbReference>
<dbReference type="Gene3D" id="3.30.70.270">
    <property type="match status" value="1"/>
</dbReference>
<sequence length="747" mass="80970">MTSKGDRLLRAWLAGGLLAVVVYCLLPARPWYGVLIYEPLGFVSLIMILVGVRRHRPARRRIWYCIAAGQALWVLGDVTFDFYDYVLHRSPFPSLADVFYLAGYPVLMAGLFILVRGRTAGRDRAGLIDAAVIATGLGLVCWAFFMRPIVQDDSLSPVTAVISLAYPVMDVVMIAMIARLFTGPGARTPSYRFLMAGAVLLTGSDIFFSALNAFFTYDGGATDAGFLLSYLLWGAAALHPSMRSLSEPATDHVARLSRVRLALLAAASLLAPCLLLIQGLHDPRHVDWVASGVGAVVLFLLVLVRMSGLVTLVQEQATQDELTRLGNRRLLHREVERALAELAPDQVQLALIDLDDFKTVNDRLGYHVGDQLLTAVAGRLTEATAPGTVLVRLGGDEFAVLLAPATQPEADAVVREVAEALRQPMCADGHDLLIRASIGVADAADTQEPRELLRRADVAMYAAKDNGKQRVARYHLEMDLHSVEEVRLGAQLRHAIDASEMHLVYQPIVELPDGRMVGVEALVRWQHPQHGLVSPGLFIPVAERNGLIVTLGEWILREACQQAARWQNGPGSQHLRRISVNVSARQLREPDFAATVAGILRATGLEPERLVVEVTETAVFDGGAALESVWALHRLGVTIALDDFGTGHSSLGLLRTCPANILKVDKSFVDEVGGGSDQDVIATALIQIAGGLRLDAIAEGVESAGQADHLHRIGYRYAQGFHFARPVPAAEITELLRAEAAGSLVVP</sequence>
<dbReference type="InterPro" id="IPR035919">
    <property type="entry name" value="EAL_sf"/>
</dbReference>
<dbReference type="PANTHER" id="PTHR44757:SF2">
    <property type="entry name" value="BIOFILM ARCHITECTURE MAINTENANCE PROTEIN MBAA"/>
    <property type="match status" value="1"/>
</dbReference>
<dbReference type="Gene3D" id="3.20.20.450">
    <property type="entry name" value="EAL domain"/>
    <property type="match status" value="1"/>
</dbReference>
<evidence type="ECO:0000313" key="5">
    <source>
        <dbReference type="Proteomes" id="UP000722989"/>
    </source>
</evidence>
<gene>
    <name evidence="4" type="ORF">HC031_29855</name>
</gene>
<accession>A0ABX0Y921</accession>
<feature type="transmembrane region" description="Helical" evidence="1">
    <location>
        <begin position="259"/>
        <end position="280"/>
    </location>
</feature>
<proteinExistence type="predicted"/>